<sequence>MACAVLCQSAVRPATEQFPRTFHSIFRRPFHQDRCRSLHQMEMCALLHEAGWHLALNGIVCAASIRACAAPFVLKVMLVLACSKPRSYSGSYAKSSPAPLLEHFISRFEYLHATEHISRLERHQEFILTNSYFGSLNLTLFRIKFGYHRNTIPMVGAYCR</sequence>
<gene>
    <name evidence="1" type="ORF">L484_025844</name>
</gene>
<dbReference type="Proteomes" id="UP000030645">
    <property type="component" value="Unassembled WGS sequence"/>
</dbReference>
<proteinExistence type="predicted"/>
<organism evidence="1 2">
    <name type="scientific">Morus notabilis</name>
    <dbReference type="NCBI Taxonomy" id="981085"/>
    <lineage>
        <taxon>Eukaryota</taxon>
        <taxon>Viridiplantae</taxon>
        <taxon>Streptophyta</taxon>
        <taxon>Embryophyta</taxon>
        <taxon>Tracheophyta</taxon>
        <taxon>Spermatophyta</taxon>
        <taxon>Magnoliopsida</taxon>
        <taxon>eudicotyledons</taxon>
        <taxon>Gunneridae</taxon>
        <taxon>Pentapetalae</taxon>
        <taxon>rosids</taxon>
        <taxon>fabids</taxon>
        <taxon>Rosales</taxon>
        <taxon>Moraceae</taxon>
        <taxon>Moreae</taxon>
        <taxon>Morus</taxon>
    </lineage>
</organism>
<accession>W9RR11</accession>
<name>W9RR11_9ROSA</name>
<protein>
    <submittedName>
        <fullName evidence="1">Uncharacterized protein</fullName>
    </submittedName>
</protein>
<evidence type="ECO:0000313" key="1">
    <source>
        <dbReference type="EMBL" id="EXB65578.1"/>
    </source>
</evidence>
<dbReference type="EMBL" id="KE344513">
    <property type="protein sequence ID" value="EXB65578.1"/>
    <property type="molecule type" value="Genomic_DNA"/>
</dbReference>
<reference evidence="2" key="1">
    <citation type="submission" date="2013-01" db="EMBL/GenBank/DDBJ databases">
        <title>Draft Genome Sequence of a Mulberry Tree, Morus notabilis C.K. Schneid.</title>
        <authorList>
            <person name="He N."/>
            <person name="Zhao S."/>
        </authorList>
    </citation>
    <scope>NUCLEOTIDE SEQUENCE</scope>
</reference>
<keyword evidence="2" id="KW-1185">Reference proteome</keyword>
<dbReference type="AlphaFoldDB" id="W9RR11"/>
<evidence type="ECO:0000313" key="2">
    <source>
        <dbReference type="Proteomes" id="UP000030645"/>
    </source>
</evidence>